<dbReference type="EMBL" id="CAXDID020000782">
    <property type="protein sequence ID" value="CAL6113967.1"/>
    <property type="molecule type" value="Genomic_DNA"/>
</dbReference>
<sequence length="620" mass="72933">MNLYISVLGLKFNELQDKLQNFEEMSISSANIGNIFNSVREILNMKNFTFYDPKLALFRDYQQRTDEYESLGISGSLYFQEAIYVLDFYISIDWTKEWCEDAENRLKSELPDVDQFFYNQKETYFEPYQYELDELTLLASNITKLDTADQIREKIGDNYTYFTINNHEQLSEGVPYTNPMIFSRFSKDTVYIFNNFDQLDVLNTTILETSSLVDRVWIFIVNAFQKINVIQTLFNVKYMSLVQVIIFQQNITDFIKQNLTFDNTVSNFNFIQEIQNEIEDQNKGQTYTIQNGTYIVISPSYSVFFLFTGLCNYISSGLWSNQNRIIVMVSKEQCNYFMQIFNTHIQLFLSYNNETQYRNISLKSIIQYMNQLFYDEAPKFGNVNNTMIFIKPVYIDSIYIGSIYKLIEYTQYLTFSMFSVDKVSRTTILDTKTQRTLIDLFSQYSSAVIIQNTSDVKSFFTLQPISFNQLDININYSDYIQVTKQQVFNIVDNEIFMKTDSVKYQKQFKFKENIAVNTLSSTFLGLLIPLPSQNCAITDQNYIEQYELFHNYISNTKINYSNIRSIASPTHTSISQQCNNKQGCVNDSSLFLNYQYLMKETFRVSRPTKKCQISKQIKFN</sequence>
<evidence type="ECO:0000313" key="2">
    <source>
        <dbReference type="EMBL" id="CAL6113967.1"/>
    </source>
</evidence>
<accession>A0AA86UVJ3</accession>
<dbReference type="Proteomes" id="UP001642409">
    <property type="component" value="Unassembled WGS sequence"/>
</dbReference>
<gene>
    <name evidence="1" type="ORF">HINF_LOCUS38373</name>
    <name evidence="2" type="ORF">HINF_LOCUS77755</name>
</gene>
<evidence type="ECO:0000313" key="1">
    <source>
        <dbReference type="EMBL" id="CAI9950728.1"/>
    </source>
</evidence>
<reference evidence="1" key="1">
    <citation type="submission" date="2023-06" db="EMBL/GenBank/DDBJ databases">
        <authorList>
            <person name="Kurt Z."/>
        </authorList>
    </citation>
    <scope>NUCLEOTIDE SEQUENCE</scope>
</reference>
<organism evidence="1">
    <name type="scientific">Hexamita inflata</name>
    <dbReference type="NCBI Taxonomy" id="28002"/>
    <lineage>
        <taxon>Eukaryota</taxon>
        <taxon>Metamonada</taxon>
        <taxon>Diplomonadida</taxon>
        <taxon>Hexamitidae</taxon>
        <taxon>Hexamitinae</taxon>
        <taxon>Hexamita</taxon>
    </lineage>
</organism>
<dbReference type="AlphaFoldDB" id="A0AA86UVJ3"/>
<protein>
    <submittedName>
        <fullName evidence="1">Uncharacterized protein</fullName>
    </submittedName>
</protein>
<proteinExistence type="predicted"/>
<reference evidence="2 3" key="2">
    <citation type="submission" date="2024-07" db="EMBL/GenBank/DDBJ databases">
        <authorList>
            <person name="Akdeniz Z."/>
        </authorList>
    </citation>
    <scope>NUCLEOTIDE SEQUENCE [LARGE SCALE GENOMIC DNA]</scope>
</reference>
<evidence type="ECO:0000313" key="3">
    <source>
        <dbReference type="Proteomes" id="UP001642409"/>
    </source>
</evidence>
<dbReference type="EMBL" id="CATOUU010000817">
    <property type="protein sequence ID" value="CAI9950728.1"/>
    <property type="molecule type" value="Genomic_DNA"/>
</dbReference>
<name>A0AA86UVJ3_9EUKA</name>
<keyword evidence="3" id="KW-1185">Reference proteome</keyword>
<comment type="caution">
    <text evidence="1">The sequence shown here is derived from an EMBL/GenBank/DDBJ whole genome shotgun (WGS) entry which is preliminary data.</text>
</comment>